<evidence type="ECO:0000256" key="1">
    <source>
        <dbReference type="SAM" id="SignalP"/>
    </source>
</evidence>
<dbReference type="GO" id="GO:0016020">
    <property type="term" value="C:membrane"/>
    <property type="evidence" value="ECO:0007669"/>
    <property type="project" value="TreeGrafter"/>
</dbReference>
<protein>
    <recommendedName>
        <fullName evidence="2">AB hydrolase-1 domain-containing protein</fullName>
    </recommendedName>
</protein>
<evidence type="ECO:0000259" key="2">
    <source>
        <dbReference type="Pfam" id="PF00561"/>
    </source>
</evidence>
<dbReference type="RefSeq" id="WP_188697839.1">
    <property type="nucleotide sequence ID" value="NZ_BMLS01000006.1"/>
</dbReference>
<dbReference type="InterPro" id="IPR000073">
    <property type="entry name" value="AB_hydrolase_1"/>
</dbReference>
<evidence type="ECO:0000313" key="4">
    <source>
        <dbReference type="Proteomes" id="UP000606935"/>
    </source>
</evidence>
<keyword evidence="1" id="KW-0732">Signal</keyword>
<sequence length="294" mass="33186">MKRYTLIAFMLFGAKVTANAPQISPTKSGLYDIGGFSLYLECYESDKPILILEQGFGRAGSDGVWLANIQRLQNEFSICLYDRAGLGKSEKGPVPFTVNDMAERLQKLLVAGAVQPPYYFAGGSYASYVISAYHQRYPDNVLGAVWIDPPPFGYFHTMGTRWPKDFHSDNQDLMRFYHFEQSVHDPLFARVPENVDHIKSYQQLSAFSGFGHKPLIILRAKQDDKPYDPEFVPADIAAKMARLYENAEVNFLKLSTVAQVVYSESDQHHLHIADPDLVVNSIKALLEKQPGKRQ</sequence>
<dbReference type="InterPro" id="IPR029058">
    <property type="entry name" value="AB_hydrolase_fold"/>
</dbReference>
<reference evidence="3" key="1">
    <citation type="journal article" date="2014" name="Int. J. Syst. Evol. Microbiol.">
        <title>Complete genome sequence of Corynebacterium casei LMG S-19264T (=DSM 44701T), isolated from a smear-ripened cheese.</title>
        <authorList>
            <consortium name="US DOE Joint Genome Institute (JGI-PGF)"/>
            <person name="Walter F."/>
            <person name="Albersmeier A."/>
            <person name="Kalinowski J."/>
            <person name="Ruckert C."/>
        </authorList>
    </citation>
    <scope>NUCLEOTIDE SEQUENCE</scope>
    <source>
        <strain evidence="3">CGMCC 1.7086</strain>
    </source>
</reference>
<feature type="domain" description="AB hydrolase-1" evidence="2">
    <location>
        <begin position="48"/>
        <end position="166"/>
    </location>
</feature>
<evidence type="ECO:0000313" key="3">
    <source>
        <dbReference type="EMBL" id="GGO73284.1"/>
    </source>
</evidence>
<name>A0A917Z3B6_9ALTE</name>
<dbReference type="EMBL" id="BMLS01000006">
    <property type="protein sequence ID" value="GGO73284.1"/>
    <property type="molecule type" value="Genomic_DNA"/>
</dbReference>
<dbReference type="AlphaFoldDB" id="A0A917Z3B6"/>
<dbReference type="Pfam" id="PF00561">
    <property type="entry name" value="Abhydrolase_1"/>
    <property type="match status" value="1"/>
</dbReference>
<gene>
    <name evidence="3" type="primary">yqjL</name>
    <name evidence="3" type="ORF">GCM10010982_33460</name>
</gene>
<feature type="chain" id="PRO_5038077127" description="AB hydrolase-1 domain-containing protein" evidence="1">
    <location>
        <begin position="21"/>
        <end position="294"/>
    </location>
</feature>
<feature type="signal peptide" evidence="1">
    <location>
        <begin position="1"/>
        <end position="20"/>
    </location>
</feature>
<dbReference type="PANTHER" id="PTHR43798:SF33">
    <property type="entry name" value="HYDROLASE, PUTATIVE (AFU_ORTHOLOGUE AFUA_2G14860)-RELATED"/>
    <property type="match status" value="1"/>
</dbReference>
<keyword evidence="4" id="KW-1185">Reference proteome</keyword>
<dbReference type="SUPFAM" id="SSF53474">
    <property type="entry name" value="alpha/beta-Hydrolases"/>
    <property type="match status" value="1"/>
</dbReference>
<organism evidence="3 4">
    <name type="scientific">Bowmanella pacifica</name>
    <dbReference type="NCBI Taxonomy" id="502051"/>
    <lineage>
        <taxon>Bacteria</taxon>
        <taxon>Pseudomonadati</taxon>
        <taxon>Pseudomonadota</taxon>
        <taxon>Gammaproteobacteria</taxon>
        <taxon>Alteromonadales</taxon>
        <taxon>Alteromonadaceae</taxon>
        <taxon>Bowmanella</taxon>
    </lineage>
</organism>
<proteinExistence type="predicted"/>
<dbReference type="InterPro" id="IPR050266">
    <property type="entry name" value="AB_hydrolase_sf"/>
</dbReference>
<dbReference type="Proteomes" id="UP000606935">
    <property type="component" value="Unassembled WGS sequence"/>
</dbReference>
<reference evidence="3" key="2">
    <citation type="submission" date="2020-09" db="EMBL/GenBank/DDBJ databases">
        <authorList>
            <person name="Sun Q."/>
            <person name="Zhou Y."/>
        </authorList>
    </citation>
    <scope>NUCLEOTIDE SEQUENCE</scope>
    <source>
        <strain evidence="3">CGMCC 1.7086</strain>
    </source>
</reference>
<dbReference type="PANTHER" id="PTHR43798">
    <property type="entry name" value="MONOACYLGLYCEROL LIPASE"/>
    <property type="match status" value="1"/>
</dbReference>
<dbReference type="Gene3D" id="3.40.50.1820">
    <property type="entry name" value="alpha/beta hydrolase"/>
    <property type="match status" value="1"/>
</dbReference>
<accession>A0A917Z3B6</accession>
<comment type="caution">
    <text evidence="3">The sequence shown here is derived from an EMBL/GenBank/DDBJ whole genome shotgun (WGS) entry which is preliminary data.</text>
</comment>